<gene>
    <name evidence="2" type="ORF">MSPICULIGERA_LOCUS11237</name>
</gene>
<keyword evidence="1" id="KW-1133">Transmembrane helix</keyword>
<dbReference type="EMBL" id="CATQJA010002608">
    <property type="protein sequence ID" value="CAJ0572861.1"/>
    <property type="molecule type" value="Genomic_DNA"/>
</dbReference>
<comment type="caution">
    <text evidence="2">The sequence shown here is derived from an EMBL/GenBank/DDBJ whole genome shotgun (WGS) entry which is preliminary data.</text>
</comment>
<organism evidence="2 3">
    <name type="scientific">Mesorhabditis spiculigera</name>
    <dbReference type="NCBI Taxonomy" id="96644"/>
    <lineage>
        <taxon>Eukaryota</taxon>
        <taxon>Metazoa</taxon>
        <taxon>Ecdysozoa</taxon>
        <taxon>Nematoda</taxon>
        <taxon>Chromadorea</taxon>
        <taxon>Rhabditida</taxon>
        <taxon>Rhabditina</taxon>
        <taxon>Rhabditomorpha</taxon>
        <taxon>Rhabditoidea</taxon>
        <taxon>Rhabditidae</taxon>
        <taxon>Mesorhabditinae</taxon>
        <taxon>Mesorhabditis</taxon>
    </lineage>
</organism>
<keyword evidence="3" id="KW-1185">Reference proteome</keyword>
<accession>A0AA36FZN9</accession>
<evidence type="ECO:0000313" key="2">
    <source>
        <dbReference type="EMBL" id="CAJ0572861.1"/>
    </source>
</evidence>
<protein>
    <submittedName>
        <fullName evidence="2">Uncharacterized protein</fullName>
    </submittedName>
</protein>
<keyword evidence="1" id="KW-0472">Membrane</keyword>
<keyword evidence="1" id="KW-0812">Transmembrane</keyword>
<sequence>MPLVIWGEVTYGERTFHTMIEARWVVVKSLLAAIFKHYFISAIGLSIFYSLLSLHVEYTYNSHTIF</sequence>
<proteinExistence type="predicted"/>
<feature type="non-terminal residue" evidence="2">
    <location>
        <position position="1"/>
    </location>
</feature>
<dbReference type="AlphaFoldDB" id="A0AA36FZN9"/>
<name>A0AA36FZN9_9BILA</name>
<evidence type="ECO:0000313" key="3">
    <source>
        <dbReference type="Proteomes" id="UP001177023"/>
    </source>
</evidence>
<dbReference type="Proteomes" id="UP001177023">
    <property type="component" value="Unassembled WGS sequence"/>
</dbReference>
<evidence type="ECO:0000256" key="1">
    <source>
        <dbReference type="SAM" id="Phobius"/>
    </source>
</evidence>
<reference evidence="2" key="1">
    <citation type="submission" date="2023-06" db="EMBL/GenBank/DDBJ databases">
        <authorList>
            <person name="Delattre M."/>
        </authorList>
    </citation>
    <scope>NUCLEOTIDE SEQUENCE</scope>
    <source>
        <strain evidence="2">AF72</strain>
    </source>
</reference>
<feature type="transmembrane region" description="Helical" evidence="1">
    <location>
        <begin position="38"/>
        <end position="56"/>
    </location>
</feature>